<accession>A0A1D2N159</accession>
<comment type="caution">
    <text evidence="4">The sequence shown here is derived from an EMBL/GenBank/DDBJ whole genome shotgun (WGS) entry which is preliminary data.</text>
</comment>
<keyword evidence="2" id="KW-0472">Membrane</keyword>
<name>A0A1D2N159_ORCCI</name>
<dbReference type="InterPro" id="IPR002018">
    <property type="entry name" value="CarbesteraseB"/>
</dbReference>
<feature type="domain" description="Carboxylesterase type B" evidence="3">
    <location>
        <begin position="107"/>
        <end position="146"/>
    </location>
</feature>
<dbReference type="Pfam" id="PF00135">
    <property type="entry name" value="COesterase"/>
    <property type="match status" value="1"/>
</dbReference>
<evidence type="ECO:0000256" key="1">
    <source>
        <dbReference type="ARBA" id="ARBA00023180"/>
    </source>
</evidence>
<organism evidence="4 5">
    <name type="scientific">Orchesella cincta</name>
    <name type="common">Springtail</name>
    <name type="synonym">Podura cincta</name>
    <dbReference type="NCBI Taxonomy" id="48709"/>
    <lineage>
        <taxon>Eukaryota</taxon>
        <taxon>Metazoa</taxon>
        <taxon>Ecdysozoa</taxon>
        <taxon>Arthropoda</taxon>
        <taxon>Hexapoda</taxon>
        <taxon>Collembola</taxon>
        <taxon>Entomobryomorpha</taxon>
        <taxon>Entomobryoidea</taxon>
        <taxon>Orchesellidae</taxon>
        <taxon>Orchesellinae</taxon>
        <taxon>Orchesella</taxon>
    </lineage>
</organism>
<evidence type="ECO:0000313" key="4">
    <source>
        <dbReference type="EMBL" id="ODM99009.1"/>
    </source>
</evidence>
<dbReference type="OrthoDB" id="6846267at2759"/>
<evidence type="ECO:0000313" key="5">
    <source>
        <dbReference type="Proteomes" id="UP000094527"/>
    </source>
</evidence>
<keyword evidence="1" id="KW-0325">Glycoprotein</keyword>
<reference evidence="4 5" key="1">
    <citation type="journal article" date="2016" name="Genome Biol. Evol.">
        <title>Gene Family Evolution Reflects Adaptation to Soil Environmental Stressors in the Genome of the Collembolan Orchesella cincta.</title>
        <authorList>
            <person name="Faddeeva-Vakhrusheva A."/>
            <person name="Derks M.F."/>
            <person name="Anvar S.Y."/>
            <person name="Agamennone V."/>
            <person name="Suring W."/>
            <person name="Smit S."/>
            <person name="van Straalen N.M."/>
            <person name="Roelofs D."/>
        </authorList>
    </citation>
    <scope>NUCLEOTIDE SEQUENCE [LARGE SCALE GENOMIC DNA]</scope>
    <source>
        <tissue evidence="4">Mixed pool</tissue>
    </source>
</reference>
<keyword evidence="5" id="KW-1185">Reference proteome</keyword>
<proteinExistence type="predicted"/>
<dbReference type="SUPFAM" id="SSF53474">
    <property type="entry name" value="alpha/beta-Hydrolases"/>
    <property type="match status" value="1"/>
</dbReference>
<evidence type="ECO:0000259" key="3">
    <source>
        <dbReference type="Pfam" id="PF00135"/>
    </source>
</evidence>
<dbReference type="EMBL" id="LJIJ01000304">
    <property type="protein sequence ID" value="ODM99009.1"/>
    <property type="molecule type" value="Genomic_DNA"/>
</dbReference>
<dbReference type="Gene3D" id="3.40.50.1820">
    <property type="entry name" value="alpha/beta hydrolase"/>
    <property type="match status" value="1"/>
</dbReference>
<protein>
    <submittedName>
        <fullName evidence="4">Thyroglobulin</fullName>
    </submittedName>
</protein>
<dbReference type="Proteomes" id="UP000094527">
    <property type="component" value="Unassembled WGS sequence"/>
</dbReference>
<evidence type="ECO:0000256" key="2">
    <source>
        <dbReference type="SAM" id="Phobius"/>
    </source>
</evidence>
<gene>
    <name evidence="4" type="ORF">Ocin01_07662</name>
</gene>
<feature type="transmembrane region" description="Helical" evidence="2">
    <location>
        <begin position="57"/>
        <end position="79"/>
    </location>
</feature>
<dbReference type="AlphaFoldDB" id="A0A1D2N159"/>
<dbReference type="STRING" id="48709.A0A1D2N159"/>
<keyword evidence="2" id="KW-0812">Transmembrane</keyword>
<sequence>MSSEQCKLVETLSEEVVSFRKLTRTSSLACLGATKVTKANNGGECSGRKSGSNGRSLLRIASYIYLPILLGAGVVQYFGGVNETVVELMSFTYSNYGLLHGGPSVYADTKYGRLKGFTSVSREGREFYEFLGIPYATPPLGALRFQVRLLDILIPLYQIAAFKIKAFPDF</sequence>
<keyword evidence="2" id="KW-1133">Transmembrane helix</keyword>
<dbReference type="InterPro" id="IPR029058">
    <property type="entry name" value="AB_hydrolase_fold"/>
</dbReference>